<evidence type="ECO:0000259" key="1">
    <source>
        <dbReference type="SMART" id="SM00933"/>
    </source>
</evidence>
<dbReference type="InterPro" id="IPR018977">
    <property type="entry name" value="NurA_domain"/>
</dbReference>
<dbReference type="Pfam" id="PF09376">
    <property type="entry name" value="NurA"/>
    <property type="match status" value="1"/>
</dbReference>
<dbReference type="SMART" id="SM00933">
    <property type="entry name" value="NurA"/>
    <property type="match status" value="1"/>
</dbReference>
<evidence type="ECO:0000313" key="2">
    <source>
        <dbReference type="EMBL" id="KPL81497.1"/>
    </source>
</evidence>
<dbReference type="Proteomes" id="UP000050277">
    <property type="component" value="Unassembled WGS sequence"/>
</dbReference>
<gene>
    <name evidence="2" type="ORF">SE18_23010</name>
</gene>
<organism evidence="2 3">
    <name type="scientific">Herpetosiphon geysericola</name>
    <dbReference type="NCBI Taxonomy" id="70996"/>
    <lineage>
        <taxon>Bacteria</taxon>
        <taxon>Bacillati</taxon>
        <taxon>Chloroflexota</taxon>
        <taxon>Chloroflexia</taxon>
        <taxon>Herpetosiphonales</taxon>
        <taxon>Herpetosiphonaceae</taxon>
        <taxon>Herpetosiphon</taxon>
    </lineage>
</organism>
<keyword evidence="3" id="KW-1185">Reference proteome</keyword>
<protein>
    <recommendedName>
        <fullName evidence="1">NurA domain-containing protein</fullName>
    </recommendedName>
</protein>
<dbReference type="RefSeq" id="WP_054536805.1">
    <property type="nucleotide sequence ID" value="NZ_LGKP01000035.1"/>
</dbReference>
<accession>A0A0P6XMC9</accession>
<dbReference type="STRING" id="70996.SE18_23010"/>
<reference evidence="2 3" key="1">
    <citation type="submission" date="2015-07" db="EMBL/GenBank/DDBJ databases">
        <title>Whole genome sequence of Herpetosiphon geysericola DSM 7119.</title>
        <authorList>
            <person name="Hemp J."/>
            <person name="Ward L.M."/>
            <person name="Pace L.A."/>
            <person name="Fischer W.W."/>
        </authorList>
    </citation>
    <scope>NUCLEOTIDE SEQUENCE [LARGE SCALE GENOMIC DNA]</scope>
    <source>
        <strain evidence="2 3">DSM 7119</strain>
    </source>
</reference>
<feature type="domain" description="NurA" evidence="1">
    <location>
        <begin position="82"/>
        <end position="355"/>
    </location>
</feature>
<evidence type="ECO:0000313" key="3">
    <source>
        <dbReference type="Proteomes" id="UP000050277"/>
    </source>
</evidence>
<dbReference type="AlphaFoldDB" id="A0A0P6XMC9"/>
<dbReference type="OrthoDB" id="9799918at2"/>
<name>A0A0P6XMC9_9CHLR</name>
<dbReference type="EMBL" id="LGKP01000035">
    <property type="protein sequence ID" value="KPL81497.1"/>
    <property type="molecule type" value="Genomic_DNA"/>
</dbReference>
<proteinExistence type="predicted"/>
<comment type="caution">
    <text evidence="2">The sequence shown here is derived from an EMBL/GenBank/DDBJ whole genome shotgun (WGS) entry which is preliminary data.</text>
</comment>
<sequence length="392" mass="43960">MPLDFNQVGQQIKQMGGDLRQTANQHDQLVATAWANLEQQSPRWEHWARHAEENYLRSPWLLAAPAEPITNRYRLPKFAPNYCLAAVDGSQIDLDRHWAVECFLINLGLVTIQYGQQPYSKLHSVPALHYNDQELLLRDKDGRSYKMAGALVHAERDTREGIALASLAQEILATSTAPLVAMQDGTLIRWSLSGLDPWVRSHFLQRYLDEGLAALRAADVPTCSYISHPKAPEVTGIARLIAKPTLNSASKAEGIIDPYPGINDTKLFGNGLLGDGERSALFKSLSKINVEEYGEHAIYFFYLNVGAELARIEMPEWVAQRPEWVDLIHAVAYDQAHRGGGYPVALARAHEQAVVRESDRRVFRQMIEQALWHARLSNGSSLKQDAKAQVRV</sequence>